<dbReference type="InterPro" id="IPR013083">
    <property type="entry name" value="Znf_RING/FYVE/PHD"/>
</dbReference>
<evidence type="ECO:0000256" key="1">
    <source>
        <dbReference type="SAM" id="MobiDB-lite"/>
    </source>
</evidence>
<accession>A0A2Z6Q7K9</accession>
<evidence type="ECO:0008006" key="4">
    <source>
        <dbReference type="Google" id="ProtNLM"/>
    </source>
</evidence>
<dbReference type="Gene3D" id="3.30.40.10">
    <property type="entry name" value="Zinc/RING finger domain, C3HC4 (zinc finger)"/>
    <property type="match status" value="1"/>
</dbReference>
<evidence type="ECO:0000313" key="2">
    <source>
        <dbReference type="EMBL" id="GBB84352.1"/>
    </source>
</evidence>
<comment type="caution">
    <text evidence="2">The sequence shown here is derived from an EMBL/GenBank/DDBJ whole genome shotgun (WGS) entry which is preliminary data.</text>
</comment>
<name>A0A2Z6Q7K9_9GLOM</name>
<feature type="compositionally biased region" description="Acidic residues" evidence="1">
    <location>
        <begin position="85"/>
        <end position="98"/>
    </location>
</feature>
<gene>
    <name evidence="2" type="ORF">RclHR1_10980004</name>
</gene>
<sequence length="122" mass="13801">MLPIKAFTVLSCGYMFHRLCIKKKLLHTSTSVCPFSDYGKNVKKIDDEVANRRDSQSITSSMVGRMEKQLQNNTTETILEEAPEELEQEMDVDGEEEVITQPIAGDKKSTNEDIDSSSRKKI</sequence>
<proteinExistence type="predicted"/>
<dbReference type="AlphaFoldDB" id="A0A2Z6Q7K9"/>
<organism evidence="2 3">
    <name type="scientific">Rhizophagus clarus</name>
    <dbReference type="NCBI Taxonomy" id="94130"/>
    <lineage>
        <taxon>Eukaryota</taxon>
        <taxon>Fungi</taxon>
        <taxon>Fungi incertae sedis</taxon>
        <taxon>Mucoromycota</taxon>
        <taxon>Glomeromycotina</taxon>
        <taxon>Glomeromycetes</taxon>
        <taxon>Glomerales</taxon>
        <taxon>Glomeraceae</taxon>
        <taxon>Rhizophagus</taxon>
    </lineage>
</organism>
<reference evidence="2 3" key="1">
    <citation type="submission" date="2017-11" db="EMBL/GenBank/DDBJ databases">
        <title>The genome of Rhizophagus clarus HR1 reveals common genetic basis of auxotrophy among arbuscular mycorrhizal fungi.</title>
        <authorList>
            <person name="Kobayashi Y."/>
        </authorList>
    </citation>
    <scope>NUCLEOTIDE SEQUENCE [LARGE SCALE GENOMIC DNA]</scope>
    <source>
        <strain evidence="2 3">HR1</strain>
    </source>
</reference>
<keyword evidence="3" id="KW-1185">Reference proteome</keyword>
<feature type="region of interest" description="Disordered" evidence="1">
    <location>
        <begin position="85"/>
        <end position="122"/>
    </location>
</feature>
<evidence type="ECO:0000313" key="3">
    <source>
        <dbReference type="Proteomes" id="UP000247702"/>
    </source>
</evidence>
<protein>
    <recommendedName>
        <fullName evidence="4">RING-type domain-containing protein</fullName>
    </recommendedName>
</protein>
<dbReference type="Proteomes" id="UP000247702">
    <property type="component" value="Unassembled WGS sequence"/>
</dbReference>
<dbReference type="SUPFAM" id="SSF57850">
    <property type="entry name" value="RING/U-box"/>
    <property type="match status" value="1"/>
</dbReference>
<dbReference type="EMBL" id="BEXD01000111">
    <property type="protein sequence ID" value="GBB84352.1"/>
    <property type="molecule type" value="Genomic_DNA"/>
</dbReference>